<comment type="caution">
    <text evidence="1">The sequence shown here is derived from an EMBL/GenBank/DDBJ whole genome shotgun (WGS) entry which is preliminary data.</text>
</comment>
<dbReference type="Proteomes" id="UP000253501">
    <property type="component" value="Unassembled WGS sequence"/>
</dbReference>
<gene>
    <name evidence="1" type="ORF">DDK22_27505</name>
</gene>
<organism evidence="1 2">
    <name type="scientific">Cupriavidus necator</name>
    <name type="common">Alcaligenes eutrophus</name>
    <name type="synonym">Ralstonia eutropha</name>
    <dbReference type="NCBI Taxonomy" id="106590"/>
    <lineage>
        <taxon>Bacteria</taxon>
        <taxon>Pseudomonadati</taxon>
        <taxon>Pseudomonadota</taxon>
        <taxon>Betaproteobacteria</taxon>
        <taxon>Burkholderiales</taxon>
        <taxon>Burkholderiaceae</taxon>
        <taxon>Cupriavidus</taxon>
    </lineage>
</organism>
<evidence type="ECO:0000313" key="1">
    <source>
        <dbReference type="EMBL" id="RCJ05290.1"/>
    </source>
</evidence>
<dbReference type="NCBIfam" id="NF033471">
    <property type="entry name" value="J25_fam_lasso"/>
    <property type="match status" value="1"/>
</dbReference>
<evidence type="ECO:0000313" key="2">
    <source>
        <dbReference type="Proteomes" id="UP000253501"/>
    </source>
</evidence>
<name>A0A367PBP7_CUPNE</name>
<proteinExistence type="predicted"/>
<dbReference type="AlphaFoldDB" id="A0A367PBP7"/>
<protein>
    <submittedName>
        <fullName evidence="1">Acinetodin/klebsidin/J25 family lasso peptide</fullName>
    </submittedName>
</protein>
<sequence length="50" mass="5264">MKWLSYGASAPIANSTKPKVVTLRQSATKMTLGGSGPVIEIWPTPSGKYG</sequence>
<dbReference type="EMBL" id="QDHA01000078">
    <property type="protein sequence ID" value="RCJ05290.1"/>
    <property type="molecule type" value="Genomic_DNA"/>
</dbReference>
<reference evidence="1 2" key="1">
    <citation type="submission" date="2018-04" db="EMBL/GenBank/DDBJ databases">
        <title>Cupriavidus necator CR12 genome sequencing and assembly.</title>
        <authorList>
            <person name="Ben Fekih I."/>
            <person name="Mazhar H.S."/>
            <person name="Bello S.K."/>
            <person name="Rensing C."/>
        </authorList>
    </citation>
    <scope>NUCLEOTIDE SEQUENCE [LARGE SCALE GENOMIC DNA]</scope>
    <source>
        <strain evidence="1 2">CR12</strain>
    </source>
</reference>
<accession>A0A367PBP7</accession>